<dbReference type="PANTHER" id="PTHR39147">
    <property type="entry name" value="PROTEIN SPT21"/>
    <property type="match status" value="1"/>
</dbReference>
<evidence type="ECO:0000259" key="2">
    <source>
        <dbReference type="Pfam" id="PF25823"/>
    </source>
</evidence>
<feature type="region of interest" description="Disordered" evidence="1">
    <location>
        <begin position="601"/>
        <end position="885"/>
    </location>
</feature>
<feature type="region of interest" description="Disordered" evidence="1">
    <location>
        <begin position="1"/>
        <end position="36"/>
    </location>
</feature>
<dbReference type="GO" id="GO:0008270">
    <property type="term" value="F:zinc ion binding"/>
    <property type="evidence" value="ECO:0007669"/>
    <property type="project" value="InterPro"/>
</dbReference>
<sequence>MATPQPHAPMCGSGGWQGPSQTVPAAPNPAPLEEPGLQVRPMGLKVHYTFDKDAKVNCLARYPHTLHVQTIPIDDTASIGVVDLRACLHAVIECSPELASQDCDYTIYAVDYSESDTPLVGQGMLSWALEALRDDVTAQQSKMVTGRVTKNLLAVFGGANRETLEVKLKLSASAKGLQRHAHRDSMAIQQSQPIERGIHHPMQRPVDQHIGQQMNQHMDRPMEMAMTPTDTSEWNSFIQSNPHFDHTGLVARVASPALSQAMSQGPPTMANSQDSFSQPPVANSQESFGQPAPQQSMPPAAQEVQRVAPTPVQPSEPFNTTATSSRPSSRASNRAPRKKAPTGRPRGRPRKRPADGNTSGYEDVTEGEEAPNKKRAKPTKVDNKSAPNPFSAAAPESLRVAASTSGSLRNFRPIGANNEAVQGSHLQEVPRAPTPVPEGGPFAGPPGRGPNSSKLRRGSTLSQQHAAAAGYSDSRPRPLSPGQEDGRSPESIAQTPAAYSEASVADIGSSPPVQRTTSFIRSSPPPSSPVLPPMPHANRRPHDSSFANDEMDDLFCGEPLPPAPTETLPTRAPLDKPTKPRTVNGVPIQVFQMQDGPMGQDMVWLRSLNGAPHPGAHPGPHPASAPPAPQLPPRPPHQTSAQTPSQAPPQAQPPLNDAPTLPPLKKDPPRPKRTRPPPKKKTKPAPRALAPAPVPPPTPPPTTEAAQGSSLSSPAPVVAEPMQGLVQHYPPEPSPEPVTTTEAPTQQEGQNQPTTKQPAQKKAPQRKAPQNTKPKNPRPLGRSQSAGAIPLALPTVPASEPAGPSSLSQFTVAEPDRPTPPAPLVLKRAASSGPLAVPLPASDPVRAVSSAPQAPSQVQREASVPASDAIPPASSPHASKSNKNIVKKHAIKQRLEEAINNGEMPPYCSNCGAIETPTWRKIWVQDHEGEPEHYEYSEKPGRVTAVDVLKRDAEDKPTSYRLIKKSLGPSEDRAEWEELLLCNPCGIWLTKYRVQRPPDRWDKDFSRIGQERRRKGTGRSESRSKKSRSKSDAVNPTSEAYLPTDALGPVEPSPGMTQGGLSQMDLARPRSQQSQELEARGQSVDTSSGNNDTGSNPVSNPGSTHSRGSGSAKSPMELDFDEAVGSTKRLLFPSPRKDGVPKVLGEVDVNMVQISNDFQQLKRLAGAEKEGSAVETAVKTAIATAVEDGQGATIEHDDLEALFQSPTVVRPSTPAPNAMVDAPTSLFETPTRPTPNRRPITRSVTRSMRSATAILSPGQALFQALLQQTPTKTPRTSFGLHGSIGTRRSPRNHDGTFDAFDTPISRSISTHLYSDASLSFEANDFAAQERQLGLAANGFVEFGNQLTGEGGMLRSPPSGDGTHRFDYHGSANIWGDWTLENTPDNGS</sequence>
<feature type="compositionally biased region" description="Pro residues" evidence="1">
    <location>
        <begin position="523"/>
        <end position="535"/>
    </location>
</feature>
<feature type="compositionally biased region" description="Basic residues" evidence="1">
    <location>
        <begin position="335"/>
        <end position="351"/>
    </location>
</feature>
<dbReference type="STRING" id="94208.A0A2S4KZR4"/>
<feature type="compositionally biased region" description="Low complexity" evidence="1">
    <location>
        <begin position="737"/>
        <end position="771"/>
    </location>
</feature>
<name>A0A2S4KZR4_9HYPO</name>
<feature type="compositionally biased region" description="Polar residues" evidence="1">
    <location>
        <begin position="260"/>
        <end position="288"/>
    </location>
</feature>
<dbReference type="EMBL" id="PKSG01000423">
    <property type="protein sequence ID" value="POR35674.1"/>
    <property type="molecule type" value="Genomic_DNA"/>
</dbReference>
<feature type="compositionally biased region" description="Low complexity" evidence="1">
    <location>
        <begin position="319"/>
        <end position="334"/>
    </location>
</feature>
<protein>
    <recommendedName>
        <fullName evidence="2">Ams2/SPT21 N-terminal domain-containing protein</fullName>
    </recommendedName>
</protein>
<dbReference type="OrthoDB" id="3199820at2759"/>
<accession>A0A2S4KZR4</accession>
<dbReference type="InterPro" id="IPR057725">
    <property type="entry name" value="Ams2-SPT21_N"/>
</dbReference>
<feature type="domain" description="Ams2/SPT21 N-terminal" evidence="2">
    <location>
        <begin position="37"/>
        <end position="172"/>
    </location>
</feature>
<feature type="compositionally biased region" description="Pro residues" evidence="1">
    <location>
        <begin position="615"/>
        <end position="636"/>
    </location>
</feature>
<feature type="compositionally biased region" description="Basic residues" evidence="1">
    <location>
        <begin position="671"/>
        <end position="684"/>
    </location>
</feature>
<dbReference type="Proteomes" id="UP000237481">
    <property type="component" value="Unassembled WGS sequence"/>
</dbReference>
<dbReference type="GO" id="GO:0006357">
    <property type="term" value="P:regulation of transcription by RNA polymerase II"/>
    <property type="evidence" value="ECO:0007669"/>
    <property type="project" value="TreeGrafter"/>
</dbReference>
<organism evidence="3 4">
    <name type="scientific">Tolypocladium paradoxum</name>
    <dbReference type="NCBI Taxonomy" id="94208"/>
    <lineage>
        <taxon>Eukaryota</taxon>
        <taxon>Fungi</taxon>
        <taxon>Dikarya</taxon>
        <taxon>Ascomycota</taxon>
        <taxon>Pezizomycotina</taxon>
        <taxon>Sordariomycetes</taxon>
        <taxon>Hypocreomycetidae</taxon>
        <taxon>Hypocreales</taxon>
        <taxon>Ophiocordycipitaceae</taxon>
        <taxon>Tolypocladium</taxon>
    </lineage>
</organism>
<gene>
    <name evidence="3" type="ORF">TPAR_04128</name>
</gene>
<feature type="region of interest" description="Disordered" evidence="1">
    <location>
        <begin position="1272"/>
        <end position="1294"/>
    </location>
</feature>
<dbReference type="Pfam" id="PF25823">
    <property type="entry name" value="Ams2-SPT21_N"/>
    <property type="match status" value="1"/>
</dbReference>
<keyword evidence="4" id="KW-1185">Reference proteome</keyword>
<feature type="compositionally biased region" description="Polar residues" evidence="1">
    <location>
        <begin position="850"/>
        <end position="860"/>
    </location>
</feature>
<feature type="compositionally biased region" description="Low complexity" evidence="1">
    <location>
        <begin position="862"/>
        <end position="881"/>
    </location>
</feature>
<dbReference type="InterPro" id="IPR042403">
    <property type="entry name" value="Spt21/Ams2"/>
</dbReference>
<dbReference type="Gene3D" id="3.30.50.10">
    <property type="entry name" value="Erythroid Transcription Factor GATA-1, subunit A"/>
    <property type="match status" value="1"/>
</dbReference>
<dbReference type="GO" id="GO:0000183">
    <property type="term" value="P:rDNA heterochromatin formation"/>
    <property type="evidence" value="ECO:0007669"/>
    <property type="project" value="TreeGrafter"/>
</dbReference>
<evidence type="ECO:0000313" key="4">
    <source>
        <dbReference type="Proteomes" id="UP000237481"/>
    </source>
</evidence>
<feature type="compositionally biased region" description="Pro residues" evidence="1">
    <location>
        <begin position="432"/>
        <end position="448"/>
    </location>
</feature>
<comment type="caution">
    <text evidence="3">The sequence shown here is derived from an EMBL/GenBank/DDBJ whole genome shotgun (WGS) entry which is preliminary data.</text>
</comment>
<evidence type="ECO:0000256" key="1">
    <source>
        <dbReference type="SAM" id="MobiDB-lite"/>
    </source>
</evidence>
<feature type="region of interest" description="Disordered" evidence="1">
    <location>
        <begin position="260"/>
        <end position="583"/>
    </location>
</feature>
<dbReference type="GO" id="GO:0030466">
    <property type="term" value="P:silent mating-type cassette heterochromatin formation"/>
    <property type="evidence" value="ECO:0007669"/>
    <property type="project" value="TreeGrafter"/>
</dbReference>
<reference evidence="3 4" key="1">
    <citation type="submission" date="2018-01" db="EMBL/GenBank/DDBJ databases">
        <title>Harnessing the power of phylogenomics to disentangle the directionality and signatures of interkingdom host jumping in the parasitic fungal genus Tolypocladium.</title>
        <authorList>
            <person name="Quandt C.A."/>
            <person name="Patterson W."/>
            <person name="Spatafora J.W."/>
        </authorList>
    </citation>
    <scope>NUCLEOTIDE SEQUENCE [LARGE SCALE GENOMIC DNA]</scope>
    <source>
        <strain evidence="3 4">NRBC 100945</strain>
    </source>
</reference>
<feature type="compositionally biased region" description="Low complexity" evidence="1">
    <location>
        <begin position="290"/>
        <end position="302"/>
    </location>
</feature>
<dbReference type="PANTHER" id="PTHR39147:SF1">
    <property type="entry name" value="PROTEIN SPT21"/>
    <property type="match status" value="1"/>
</dbReference>
<feature type="region of interest" description="Disordered" evidence="1">
    <location>
        <begin position="999"/>
        <end position="1116"/>
    </location>
</feature>
<dbReference type="SUPFAM" id="SSF57716">
    <property type="entry name" value="Glucocorticoid receptor-like (DNA-binding domain)"/>
    <property type="match status" value="1"/>
</dbReference>
<dbReference type="InterPro" id="IPR013088">
    <property type="entry name" value="Znf_NHR/GATA"/>
</dbReference>
<evidence type="ECO:0000313" key="3">
    <source>
        <dbReference type="EMBL" id="POR35674.1"/>
    </source>
</evidence>
<feature type="compositionally biased region" description="Polar residues" evidence="1">
    <location>
        <begin position="511"/>
        <end position="521"/>
    </location>
</feature>
<feature type="compositionally biased region" description="Pro residues" evidence="1">
    <location>
        <begin position="692"/>
        <end position="702"/>
    </location>
</feature>
<proteinExistence type="predicted"/>
<feature type="region of interest" description="Disordered" evidence="1">
    <location>
        <begin position="1208"/>
        <end position="1240"/>
    </location>
</feature>
<feature type="compositionally biased region" description="Polar residues" evidence="1">
    <location>
        <begin position="1083"/>
        <end position="1112"/>
    </location>
</feature>
<feature type="compositionally biased region" description="Basic and acidic residues" evidence="1">
    <location>
        <begin position="999"/>
        <end position="1011"/>
    </location>
</feature>